<organism evidence="9 10">
    <name type="scientific">Spermophilus dauricus</name>
    <name type="common">Daurian ground squirrel</name>
    <dbReference type="NCBI Taxonomy" id="99837"/>
    <lineage>
        <taxon>Eukaryota</taxon>
        <taxon>Metazoa</taxon>
        <taxon>Chordata</taxon>
        <taxon>Craniata</taxon>
        <taxon>Vertebrata</taxon>
        <taxon>Euteleostomi</taxon>
        <taxon>Mammalia</taxon>
        <taxon>Eutheria</taxon>
        <taxon>Euarchontoglires</taxon>
        <taxon>Glires</taxon>
        <taxon>Rodentia</taxon>
        <taxon>Sciuromorpha</taxon>
        <taxon>Sciuridae</taxon>
        <taxon>Xerinae</taxon>
        <taxon>Marmotini</taxon>
        <taxon>Spermophilus</taxon>
    </lineage>
</organism>
<proteinExistence type="inferred from homology"/>
<evidence type="ECO:0000256" key="8">
    <source>
        <dbReference type="SAM" id="SignalP"/>
    </source>
</evidence>
<evidence type="ECO:0000256" key="2">
    <source>
        <dbReference type="ARBA" id="ARBA00022692"/>
    </source>
</evidence>
<dbReference type="Ensembl" id="ENSSDAT00000009981.1">
    <property type="protein sequence ID" value="ENSSDAP00000008783.1"/>
    <property type="gene ID" value="ENSSDAG00000008017.1"/>
</dbReference>
<dbReference type="Proteomes" id="UP000694422">
    <property type="component" value="Unplaced"/>
</dbReference>
<feature type="compositionally biased region" description="Low complexity" evidence="6">
    <location>
        <begin position="122"/>
        <end position="136"/>
    </location>
</feature>
<dbReference type="GO" id="GO:0016020">
    <property type="term" value="C:membrane"/>
    <property type="evidence" value="ECO:0007669"/>
    <property type="project" value="UniProtKB-SubCell"/>
</dbReference>
<comment type="subcellular location">
    <subcellularLocation>
        <location evidence="1">Membrane</location>
        <topology evidence="1">Single-pass membrane protein</topology>
    </subcellularLocation>
</comment>
<feature type="transmembrane region" description="Helical" evidence="7">
    <location>
        <begin position="30"/>
        <end position="49"/>
    </location>
</feature>
<keyword evidence="3 7" id="KW-1133">Transmembrane helix</keyword>
<keyword evidence="10" id="KW-1185">Reference proteome</keyword>
<dbReference type="Pfam" id="PF15807">
    <property type="entry name" value="MAP17"/>
    <property type="match status" value="1"/>
</dbReference>
<keyword evidence="8" id="KW-0732">Signal</keyword>
<evidence type="ECO:0000256" key="3">
    <source>
        <dbReference type="ARBA" id="ARBA00022989"/>
    </source>
</evidence>
<dbReference type="InterPro" id="IPR031627">
    <property type="entry name" value="PDZK1IP1/SMIM24"/>
</dbReference>
<evidence type="ECO:0000256" key="5">
    <source>
        <dbReference type="ARBA" id="ARBA00049650"/>
    </source>
</evidence>
<name>A0A8C9PHS0_SPEDA</name>
<dbReference type="PANTHER" id="PTHR15296">
    <property type="entry name" value="MEMBRANE-ASSOCIATED PROTEIN MAP17"/>
    <property type="match status" value="1"/>
</dbReference>
<evidence type="ECO:0000256" key="4">
    <source>
        <dbReference type="ARBA" id="ARBA00023136"/>
    </source>
</evidence>
<sequence>MGSLATALLLALPLSPCSLAAPERQLKPWLVGLAAVVGFLFIVFVLMLANRIWCSKARWAPALPRALPLPVSSPGSPKGSPPPASWPSLVPSPGPAHVPRSPHFPLLGLGLAPGPGQPTLPAPRGAGLRLPSRPSLPSLPPLCRAEDQADAVRMEPHVYQDVNPRCAPGPTPTRGLARARPGPLHAVPGQDTVPAVLPRPLPRALLQRSPPAILRPPSLRFSLLHA</sequence>
<evidence type="ECO:0000256" key="6">
    <source>
        <dbReference type="SAM" id="MobiDB-lite"/>
    </source>
</evidence>
<evidence type="ECO:0000256" key="1">
    <source>
        <dbReference type="ARBA" id="ARBA00004167"/>
    </source>
</evidence>
<feature type="region of interest" description="Disordered" evidence="6">
    <location>
        <begin position="164"/>
        <end position="195"/>
    </location>
</feature>
<feature type="compositionally biased region" description="Pro residues" evidence="6">
    <location>
        <begin position="79"/>
        <end position="96"/>
    </location>
</feature>
<feature type="chain" id="PRO_5046491457" evidence="8">
    <location>
        <begin position="21"/>
        <end position="226"/>
    </location>
</feature>
<evidence type="ECO:0000256" key="7">
    <source>
        <dbReference type="SAM" id="Phobius"/>
    </source>
</evidence>
<protein>
    <submittedName>
        <fullName evidence="9">Uncharacterized protein</fullName>
    </submittedName>
</protein>
<evidence type="ECO:0000313" key="9">
    <source>
        <dbReference type="Ensembl" id="ENSSDAP00000008783.1"/>
    </source>
</evidence>
<feature type="signal peptide" evidence="8">
    <location>
        <begin position="1"/>
        <end position="20"/>
    </location>
</feature>
<accession>A0A8C9PHS0</accession>
<evidence type="ECO:0000313" key="10">
    <source>
        <dbReference type="Proteomes" id="UP000694422"/>
    </source>
</evidence>
<comment type="similarity">
    <text evidence="5">Belongs to the PDZK1-interacting protein 1/SMIM24 family.</text>
</comment>
<dbReference type="AlphaFoldDB" id="A0A8C9PHS0"/>
<feature type="compositionally biased region" description="Low complexity" evidence="6">
    <location>
        <begin position="105"/>
        <end position="114"/>
    </location>
</feature>
<reference evidence="9" key="1">
    <citation type="submission" date="2025-08" db="UniProtKB">
        <authorList>
            <consortium name="Ensembl"/>
        </authorList>
    </citation>
    <scope>IDENTIFICATION</scope>
</reference>
<dbReference type="PANTHER" id="PTHR15296:SF2">
    <property type="entry name" value="SMALL INTEGRAL MEMBRANE PROTEIN 24"/>
    <property type="match status" value="1"/>
</dbReference>
<keyword evidence="2 7" id="KW-0812">Transmembrane</keyword>
<reference evidence="9" key="2">
    <citation type="submission" date="2025-09" db="UniProtKB">
        <authorList>
            <consortium name="Ensembl"/>
        </authorList>
    </citation>
    <scope>IDENTIFICATION</scope>
</reference>
<feature type="region of interest" description="Disordered" evidence="6">
    <location>
        <begin position="72"/>
        <end position="142"/>
    </location>
</feature>
<keyword evidence="4 7" id="KW-0472">Membrane</keyword>